<comment type="caution">
    <text evidence="1">The sequence shown here is derived from an EMBL/GenBank/DDBJ whole genome shotgun (WGS) entry which is preliminary data.</text>
</comment>
<protein>
    <submittedName>
        <fullName evidence="1">Uncharacterized protein</fullName>
    </submittedName>
</protein>
<organism evidence="1 2">
    <name type="scientific">Zarconia navalis LEGE 11467</name>
    <dbReference type="NCBI Taxonomy" id="1828826"/>
    <lineage>
        <taxon>Bacteria</taxon>
        <taxon>Bacillati</taxon>
        <taxon>Cyanobacteriota</taxon>
        <taxon>Cyanophyceae</taxon>
        <taxon>Oscillatoriophycideae</taxon>
        <taxon>Oscillatoriales</taxon>
        <taxon>Oscillatoriales incertae sedis</taxon>
        <taxon>Zarconia</taxon>
        <taxon>Zarconia navalis</taxon>
    </lineage>
</organism>
<evidence type="ECO:0000313" key="2">
    <source>
        <dbReference type="Proteomes" id="UP000621799"/>
    </source>
</evidence>
<proteinExistence type="predicted"/>
<dbReference type="RefSeq" id="WP_264322677.1">
    <property type="nucleotide sequence ID" value="NZ_JADEXN010000374.1"/>
</dbReference>
<keyword evidence="2" id="KW-1185">Reference proteome</keyword>
<dbReference type="AlphaFoldDB" id="A0A928ZAB0"/>
<sequence length="73" mass="8222">MNERRSGIDLLKSVCLSQTLSHFYDVSYIRQASWSVPAAIAGRCQNLEKLSFSRTDRPKSDDRVGVVQNAIVH</sequence>
<gene>
    <name evidence="1" type="ORF">IQ235_17245</name>
</gene>
<dbReference type="Proteomes" id="UP000621799">
    <property type="component" value="Unassembled WGS sequence"/>
</dbReference>
<feature type="non-terminal residue" evidence="1">
    <location>
        <position position="73"/>
    </location>
</feature>
<dbReference type="EMBL" id="JADEXN010000374">
    <property type="protein sequence ID" value="MBE9042518.1"/>
    <property type="molecule type" value="Genomic_DNA"/>
</dbReference>
<reference evidence="1" key="1">
    <citation type="submission" date="2020-10" db="EMBL/GenBank/DDBJ databases">
        <authorList>
            <person name="Castelo-Branco R."/>
            <person name="Eusebio N."/>
            <person name="Adriana R."/>
            <person name="Vieira A."/>
            <person name="Brugerolle De Fraissinette N."/>
            <person name="Rezende De Castro R."/>
            <person name="Schneider M.P."/>
            <person name="Vasconcelos V."/>
            <person name="Leao P.N."/>
        </authorList>
    </citation>
    <scope>NUCLEOTIDE SEQUENCE</scope>
    <source>
        <strain evidence="1">LEGE 11467</strain>
    </source>
</reference>
<evidence type="ECO:0000313" key="1">
    <source>
        <dbReference type="EMBL" id="MBE9042518.1"/>
    </source>
</evidence>
<name>A0A928ZAB0_9CYAN</name>
<accession>A0A928ZAB0</accession>